<feature type="region of interest" description="Disordered" evidence="1">
    <location>
        <begin position="1"/>
        <end position="31"/>
    </location>
</feature>
<dbReference type="AlphaFoldDB" id="F9UI16"/>
<gene>
    <name evidence="2" type="ORF">ThimaDRAFT_4569</name>
</gene>
<sequence length="71" mass="7621">MQPSGSATTQGQRVDGIRIGTAARNPERQRDRISVDRMLTDEAFGESVDEVGVGARIVPIVDGRLSSRPQG</sequence>
<evidence type="ECO:0000256" key="1">
    <source>
        <dbReference type="SAM" id="MobiDB-lite"/>
    </source>
</evidence>
<evidence type="ECO:0000313" key="2">
    <source>
        <dbReference type="EMBL" id="EGV16192.1"/>
    </source>
</evidence>
<name>F9UI16_9GAMM</name>
<protein>
    <submittedName>
        <fullName evidence="2">Uncharacterized protein</fullName>
    </submittedName>
</protein>
<dbReference type="Proteomes" id="UP000005459">
    <property type="component" value="Unassembled WGS sequence"/>
</dbReference>
<dbReference type="RefSeq" id="WP_007195440.1">
    <property type="nucleotide sequence ID" value="NZ_AFWV01000021.1"/>
</dbReference>
<accession>F9UI16</accession>
<organism evidence="2 3">
    <name type="scientific">Thiocapsa marina 5811</name>
    <dbReference type="NCBI Taxonomy" id="768671"/>
    <lineage>
        <taxon>Bacteria</taxon>
        <taxon>Pseudomonadati</taxon>
        <taxon>Pseudomonadota</taxon>
        <taxon>Gammaproteobacteria</taxon>
        <taxon>Chromatiales</taxon>
        <taxon>Chromatiaceae</taxon>
        <taxon>Thiocapsa</taxon>
    </lineage>
</organism>
<feature type="compositionally biased region" description="Polar residues" evidence="1">
    <location>
        <begin position="1"/>
        <end position="12"/>
    </location>
</feature>
<reference evidence="2 3" key="1">
    <citation type="submission" date="2011-06" db="EMBL/GenBank/DDBJ databases">
        <title>The draft genome of Thiocapsa marina 5811.</title>
        <authorList>
            <consortium name="US DOE Joint Genome Institute (JGI-PGF)"/>
            <person name="Lucas S."/>
            <person name="Han J."/>
            <person name="Cheng J.-F."/>
            <person name="Goodwin L."/>
            <person name="Pitluck S."/>
            <person name="Peters L."/>
            <person name="Land M.L."/>
            <person name="Hauser L."/>
            <person name="Vogl K."/>
            <person name="Liu Z."/>
            <person name="Imhoff J."/>
            <person name="Thiel V."/>
            <person name="Frigaard N.-U."/>
            <person name="Bryant D."/>
            <person name="Woyke T.J."/>
        </authorList>
    </citation>
    <scope>NUCLEOTIDE SEQUENCE [LARGE SCALE GENOMIC DNA]</scope>
    <source>
        <strain evidence="2 3">5811</strain>
    </source>
</reference>
<evidence type="ECO:0000313" key="3">
    <source>
        <dbReference type="Proteomes" id="UP000005459"/>
    </source>
</evidence>
<dbReference type="EMBL" id="AFWV01000021">
    <property type="protein sequence ID" value="EGV16192.1"/>
    <property type="molecule type" value="Genomic_DNA"/>
</dbReference>
<dbReference type="OrthoDB" id="9797501at2"/>
<proteinExistence type="predicted"/>
<keyword evidence="3" id="KW-1185">Reference proteome</keyword>